<proteinExistence type="inferred from homology"/>
<comment type="caution">
    <text evidence="5">The sequence shown here is derived from an EMBL/GenBank/DDBJ whole genome shotgun (WGS) entry which is preliminary data.</text>
</comment>
<name>A0ABV5AFJ5_9BACL</name>
<keyword evidence="3" id="KW-0904">Protein phosphatase</keyword>
<dbReference type="PANTHER" id="PTHR11717">
    <property type="entry name" value="LOW MOLECULAR WEIGHT PROTEIN TYROSINE PHOSPHATASE"/>
    <property type="match status" value="1"/>
</dbReference>
<protein>
    <submittedName>
        <fullName evidence="5">Low molecular weight protein arginine phosphatase</fullName>
    </submittedName>
</protein>
<keyword evidence="2" id="KW-0378">Hydrolase</keyword>
<dbReference type="SUPFAM" id="SSF52788">
    <property type="entry name" value="Phosphotyrosine protein phosphatases I"/>
    <property type="match status" value="1"/>
</dbReference>
<dbReference type="InterPro" id="IPR036196">
    <property type="entry name" value="Ptyr_pPase_sf"/>
</dbReference>
<feature type="domain" description="Phosphotyrosine protein phosphatase I" evidence="4">
    <location>
        <begin position="1"/>
        <end position="147"/>
    </location>
</feature>
<evidence type="ECO:0000313" key="6">
    <source>
        <dbReference type="Proteomes" id="UP001579974"/>
    </source>
</evidence>
<evidence type="ECO:0000256" key="2">
    <source>
        <dbReference type="ARBA" id="ARBA00022801"/>
    </source>
</evidence>
<dbReference type="PANTHER" id="PTHR11717:SF31">
    <property type="entry name" value="LOW MOLECULAR WEIGHT PROTEIN-TYROSINE-PHOSPHATASE ETP-RELATED"/>
    <property type="match status" value="1"/>
</dbReference>
<evidence type="ECO:0000259" key="4">
    <source>
        <dbReference type="SMART" id="SM00226"/>
    </source>
</evidence>
<evidence type="ECO:0000256" key="1">
    <source>
        <dbReference type="ARBA" id="ARBA00011063"/>
    </source>
</evidence>
<dbReference type="InterPro" id="IPR023485">
    <property type="entry name" value="Ptyr_pPase"/>
</dbReference>
<dbReference type="EMBL" id="JBDXSU010000008">
    <property type="protein sequence ID" value="MFB5191015.1"/>
    <property type="molecule type" value="Genomic_DNA"/>
</dbReference>
<dbReference type="Gene3D" id="3.40.50.2300">
    <property type="match status" value="1"/>
</dbReference>
<dbReference type="SMART" id="SM00226">
    <property type="entry name" value="LMWPc"/>
    <property type="match status" value="1"/>
</dbReference>
<comment type="similarity">
    <text evidence="1">Belongs to the low molecular weight phosphotyrosine protein phosphatase family.</text>
</comment>
<dbReference type="Proteomes" id="UP001579974">
    <property type="component" value="Unassembled WGS sequence"/>
</dbReference>
<dbReference type="PRINTS" id="PR00719">
    <property type="entry name" value="LMWPTPASE"/>
</dbReference>
<keyword evidence="6" id="KW-1185">Reference proteome</keyword>
<dbReference type="RefSeq" id="WP_275474566.1">
    <property type="nucleotide sequence ID" value="NZ_CP162940.1"/>
</dbReference>
<gene>
    <name evidence="5" type="ORF">KKP3000_004511</name>
</gene>
<organism evidence="5 6">
    <name type="scientific">Alicyclobacillus fastidiosus</name>
    <dbReference type="NCBI Taxonomy" id="392011"/>
    <lineage>
        <taxon>Bacteria</taxon>
        <taxon>Bacillati</taxon>
        <taxon>Bacillota</taxon>
        <taxon>Bacilli</taxon>
        <taxon>Bacillales</taxon>
        <taxon>Alicyclobacillaceae</taxon>
        <taxon>Alicyclobacillus</taxon>
    </lineage>
</organism>
<sequence>MHILFVCTGNTCRSPMAAALARHHAAQQGLDVTVESAGIYAFAGHPMAPYATDALIRRHVVVPKHQSQPITKEHVSKSDLIFTMTASHKDDLLYEYPEAASKTYTLLEFVGSDSPSTDVADPFGGPVEVYEACAGTLDAVIEQLMKKLSDKPTT</sequence>
<evidence type="ECO:0000313" key="5">
    <source>
        <dbReference type="EMBL" id="MFB5191015.1"/>
    </source>
</evidence>
<evidence type="ECO:0000256" key="3">
    <source>
        <dbReference type="ARBA" id="ARBA00022912"/>
    </source>
</evidence>
<reference evidence="5 6" key="1">
    <citation type="journal article" date="2024" name="Int. J. Mol. Sci.">
        <title>Exploration of Alicyclobacillus spp. Genome in Search of Antibiotic Resistance.</title>
        <authorList>
            <person name="Bucka-Kolendo J."/>
            <person name="Kiousi D.E."/>
            <person name="Dekowska A."/>
            <person name="Mikolajczuk-Szczyrba A."/>
            <person name="Karadedos D.M."/>
            <person name="Michael P."/>
            <person name="Galanis A."/>
            <person name="Sokolowska B."/>
        </authorList>
    </citation>
    <scope>NUCLEOTIDE SEQUENCE [LARGE SCALE GENOMIC DNA]</scope>
    <source>
        <strain evidence="5 6">KKP 3000</strain>
    </source>
</reference>
<dbReference type="InterPro" id="IPR050438">
    <property type="entry name" value="LMW_PTPase"/>
</dbReference>
<accession>A0ABV5AFJ5</accession>
<dbReference type="InterPro" id="IPR017867">
    <property type="entry name" value="Tyr_phospatase_low_mol_wt"/>
</dbReference>
<dbReference type="Pfam" id="PF01451">
    <property type="entry name" value="LMWPc"/>
    <property type="match status" value="1"/>
</dbReference>
<dbReference type="CDD" id="cd16344">
    <property type="entry name" value="LMWPAP"/>
    <property type="match status" value="1"/>
</dbReference>